<evidence type="ECO:0000256" key="1">
    <source>
        <dbReference type="SAM" id="SignalP"/>
    </source>
</evidence>
<proteinExistence type="predicted"/>
<dbReference type="AlphaFoldDB" id="A0A9N9RQL2"/>
<organism evidence="2 3">
    <name type="scientific">Chironomus riparius</name>
    <dbReference type="NCBI Taxonomy" id="315576"/>
    <lineage>
        <taxon>Eukaryota</taxon>
        <taxon>Metazoa</taxon>
        <taxon>Ecdysozoa</taxon>
        <taxon>Arthropoda</taxon>
        <taxon>Hexapoda</taxon>
        <taxon>Insecta</taxon>
        <taxon>Pterygota</taxon>
        <taxon>Neoptera</taxon>
        <taxon>Endopterygota</taxon>
        <taxon>Diptera</taxon>
        <taxon>Nematocera</taxon>
        <taxon>Chironomoidea</taxon>
        <taxon>Chironomidae</taxon>
        <taxon>Chironominae</taxon>
        <taxon>Chironomus</taxon>
    </lineage>
</organism>
<accession>A0A9N9RQL2</accession>
<keyword evidence="3" id="KW-1185">Reference proteome</keyword>
<protein>
    <submittedName>
        <fullName evidence="2">Uncharacterized protein</fullName>
    </submittedName>
</protein>
<evidence type="ECO:0000313" key="2">
    <source>
        <dbReference type="EMBL" id="CAG9800629.1"/>
    </source>
</evidence>
<keyword evidence="1" id="KW-0732">Signal</keyword>
<dbReference type="Proteomes" id="UP001153620">
    <property type="component" value="Chromosome 1"/>
</dbReference>
<feature type="signal peptide" evidence="1">
    <location>
        <begin position="1"/>
        <end position="20"/>
    </location>
</feature>
<reference evidence="2" key="1">
    <citation type="submission" date="2022-01" db="EMBL/GenBank/DDBJ databases">
        <authorList>
            <person name="King R."/>
        </authorList>
    </citation>
    <scope>NUCLEOTIDE SEQUENCE</scope>
</reference>
<feature type="chain" id="PRO_5040465184" evidence="1">
    <location>
        <begin position="21"/>
        <end position="137"/>
    </location>
</feature>
<gene>
    <name evidence="2" type="ORF">CHIRRI_LOCUS3569</name>
</gene>
<reference evidence="2" key="2">
    <citation type="submission" date="2022-10" db="EMBL/GenBank/DDBJ databases">
        <authorList>
            <consortium name="ENA_rothamsted_submissions"/>
            <consortium name="culmorum"/>
            <person name="King R."/>
        </authorList>
    </citation>
    <scope>NUCLEOTIDE SEQUENCE</scope>
</reference>
<evidence type="ECO:0000313" key="3">
    <source>
        <dbReference type="Proteomes" id="UP001153620"/>
    </source>
</evidence>
<dbReference type="EMBL" id="OU895877">
    <property type="protein sequence ID" value="CAG9800629.1"/>
    <property type="molecule type" value="Genomic_DNA"/>
</dbReference>
<name>A0A9N9RQL2_9DIPT</name>
<sequence length="137" mass="16278">MKLYFIVIFIFITRMKEIQAGSPSYESAAPLETKTCAELAEHYSNMLMRDYPTYDSFKIYSYRFGNPEIYKLKDYVHDFSADYIFLTSDNKQEFREYLRHFLVGELIKINAYACLDKIIYEISPVFDDTYPYEPTPS</sequence>